<keyword evidence="4" id="KW-1185">Reference proteome</keyword>
<dbReference type="PANTHER" id="PTHR47842:SF1">
    <property type="entry name" value="DUF676 DOMAIN-CONTAINING PROTEIN"/>
    <property type="match status" value="1"/>
</dbReference>
<dbReference type="AlphaFoldDB" id="A0A8H7E6T9"/>
<feature type="compositionally biased region" description="Gly residues" evidence="1">
    <location>
        <begin position="575"/>
        <end position="595"/>
    </location>
</feature>
<feature type="compositionally biased region" description="Low complexity" evidence="1">
    <location>
        <begin position="287"/>
        <end position="304"/>
    </location>
</feature>
<dbReference type="InterPro" id="IPR000073">
    <property type="entry name" value="AB_hydrolase_1"/>
</dbReference>
<comment type="caution">
    <text evidence="3">The sequence shown here is derived from an EMBL/GenBank/DDBJ whole genome shotgun (WGS) entry which is preliminary data.</text>
</comment>
<dbReference type="EMBL" id="JAACFV010000031">
    <property type="protein sequence ID" value="KAF7510358.1"/>
    <property type="molecule type" value="Genomic_DNA"/>
</dbReference>
<dbReference type="SUPFAM" id="SSF53474">
    <property type="entry name" value="alpha/beta-Hydrolases"/>
    <property type="match status" value="1"/>
</dbReference>
<organism evidence="3 4">
    <name type="scientific">Endocarpon pusillum</name>
    <dbReference type="NCBI Taxonomy" id="364733"/>
    <lineage>
        <taxon>Eukaryota</taxon>
        <taxon>Fungi</taxon>
        <taxon>Dikarya</taxon>
        <taxon>Ascomycota</taxon>
        <taxon>Pezizomycotina</taxon>
        <taxon>Eurotiomycetes</taxon>
        <taxon>Chaetothyriomycetidae</taxon>
        <taxon>Verrucariales</taxon>
        <taxon>Verrucariaceae</taxon>
        <taxon>Endocarpon</taxon>
    </lineage>
</organism>
<feature type="compositionally biased region" description="Low complexity" evidence="1">
    <location>
        <begin position="397"/>
        <end position="410"/>
    </location>
</feature>
<dbReference type="InterPro" id="IPR029058">
    <property type="entry name" value="AB_hydrolase_fold"/>
</dbReference>
<feature type="region of interest" description="Disordered" evidence="1">
    <location>
        <begin position="394"/>
        <end position="434"/>
    </location>
</feature>
<proteinExistence type="predicted"/>
<accession>A0A8H7E6T9</accession>
<evidence type="ECO:0000259" key="2">
    <source>
        <dbReference type="Pfam" id="PF12697"/>
    </source>
</evidence>
<sequence length="646" mass="67851">MRKTLLLVFVHGFKGGDDTFGTFPEHLRALLSHALPRIDVLAVQYPKFETRGELKDCVERFREWLQNRVIDIEVAHSTPSPTVDPSVHTVLIGHSMGGIVAAETVLLLVNDQLLPASPPSTTTSSSPSSKKTTNSNFPSNTTFNSTPSTNRPTSNQPQSPTTKSTTSSPPSRPNTPSSNKPPSTTSSPKVRPSTPSFNHKPSTASSPKTRPSTPSSNHKPSTDTNSPKPSPSATPMFPQIIGLLAFDTPFLGISPGVIAHGAEGHYKTASSAYNVLSELSSAFGWSGAASSPKSPSGTKSPKNSAPIKSPSQPAGLITNGGDAAATPRWQSWGKYAMFAGAAGAVAAGGAAALYSQREKLTSGWGWIGGHLEFVGCLLRGEELKLRVERLGALSSSQNQNQNQHPVQLQNQEKRKSTGDPRSGGREKGSGSKNGFKGSANFYTLLGRGATNTDSAEHIGTKILVDGILEKRTFCKLPPAKLEKKKQEQASQKSIGGPVAGEQTGDGGGGGALQWIPAVNEKASDEILAHTSMFYPRDNPGFYALGEKSKEIVAGWVLEDGGKGWYESSEESTSGAGTGFGGGPGTSKVGGKGKGAGSRRKAAEESSEHVWVHSKDAEDDGDGDVKMRDGSVDAEDLEGSVLVDKAS</sequence>
<dbReference type="Proteomes" id="UP000606974">
    <property type="component" value="Unassembled WGS sequence"/>
</dbReference>
<feature type="compositionally biased region" description="Low complexity" evidence="1">
    <location>
        <begin position="119"/>
        <end position="216"/>
    </location>
</feature>
<protein>
    <recommendedName>
        <fullName evidence="2">AB hydrolase-1 domain-containing protein</fullName>
    </recommendedName>
</protein>
<gene>
    <name evidence="3" type="ORF">GJ744_006854</name>
</gene>
<feature type="compositionally biased region" description="Basic and acidic residues" evidence="1">
    <location>
        <begin position="411"/>
        <end position="429"/>
    </location>
</feature>
<evidence type="ECO:0000313" key="4">
    <source>
        <dbReference type="Proteomes" id="UP000606974"/>
    </source>
</evidence>
<feature type="domain" description="AB hydrolase-1" evidence="2">
    <location>
        <begin position="7"/>
        <end position="111"/>
    </location>
</feature>
<feature type="region of interest" description="Disordered" evidence="1">
    <location>
        <begin position="483"/>
        <end position="509"/>
    </location>
</feature>
<feature type="region of interest" description="Disordered" evidence="1">
    <location>
        <begin position="117"/>
        <end position="235"/>
    </location>
</feature>
<feature type="region of interest" description="Disordered" evidence="1">
    <location>
        <begin position="564"/>
        <end position="646"/>
    </location>
</feature>
<reference evidence="3" key="1">
    <citation type="submission" date="2020-02" db="EMBL/GenBank/DDBJ databases">
        <authorList>
            <person name="Palmer J.M."/>
        </authorList>
    </citation>
    <scope>NUCLEOTIDE SEQUENCE</scope>
    <source>
        <strain evidence="3">EPUS1.4</strain>
        <tissue evidence="3">Thallus</tissue>
    </source>
</reference>
<dbReference type="Gene3D" id="3.40.50.1820">
    <property type="entry name" value="alpha/beta hydrolase"/>
    <property type="match status" value="1"/>
</dbReference>
<evidence type="ECO:0000256" key="1">
    <source>
        <dbReference type="SAM" id="MobiDB-lite"/>
    </source>
</evidence>
<feature type="region of interest" description="Disordered" evidence="1">
    <location>
        <begin position="287"/>
        <end position="323"/>
    </location>
</feature>
<feature type="compositionally biased region" description="Basic and acidic residues" evidence="1">
    <location>
        <begin position="600"/>
        <end position="615"/>
    </location>
</feature>
<evidence type="ECO:0000313" key="3">
    <source>
        <dbReference type="EMBL" id="KAF7510358.1"/>
    </source>
</evidence>
<dbReference type="OrthoDB" id="442243at2759"/>
<dbReference type="Pfam" id="PF12697">
    <property type="entry name" value="Abhydrolase_6"/>
    <property type="match status" value="1"/>
</dbReference>
<name>A0A8H7E6T9_9EURO</name>
<dbReference type="PANTHER" id="PTHR47842">
    <property type="entry name" value="EXPRESSED PROTEIN"/>
    <property type="match status" value="1"/>
</dbReference>
<feature type="compositionally biased region" description="Polar residues" evidence="1">
    <location>
        <begin position="217"/>
        <end position="233"/>
    </location>
</feature>